<accession>J4G0K6</accession>
<name>J4G0K6_9APHY</name>
<dbReference type="RefSeq" id="XP_012178011.1">
    <property type="nucleotide sequence ID" value="XM_012322621.1"/>
</dbReference>
<dbReference type="HOGENOM" id="CLU_679776_0_0_1"/>
<evidence type="ECO:0000313" key="2">
    <source>
        <dbReference type="Proteomes" id="UP000006352"/>
    </source>
</evidence>
<dbReference type="SUPFAM" id="SSF52047">
    <property type="entry name" value="RNI-like"/>
    <property type="match status" value="1"/>
</dbReference>
<protein>
    <recommendedName>
        <fullName evidence="3">F-box domain-containing protein</fullName>
    </recommendedName>
</protein>
<organism evidence="1 2">
    <name type="scientific">Fibroporia radiculosa</name>
    <dbReference type="NCBI Taxonomy" id="599839"/>
    <lineage>
        <taxon>Eukaryota</taxon>
        <taxon>Fungi</taxon>
        <taxon>Dikarya</taxon>
        <taxon>Basidiomycota</taxon>
        <taxon>Agaricomycotina</taxon>
        <taxon>Agaricomycetes</taxon>
        <taxon>Polyporales</taxon>
        <taxon>Fibroporiaceae</taxon>
        <taxon>Fibroporia</taxon>
    </lineage>
</organism>
<dbReference type="EMBL" id="HE796897">
    <property type="protein sequence ID" value="CCL98728.1"/>
    <property type="molecule type" value="Genomic_DNA"/>
</dbReference>
<evidence type="ECO:0000313" key="1">
    <source>
        <dbReference type="EMBL" id="CCL98728.1"/>
    </source>
</evidence>
<dbReference type="Proteomes" id="UP000006352">
    <property type="component" value="Unassembled WGS sequence"/>
</dbReference>
<keyword evidence="2" id="KW-1185">Reference proteome</keyword>
<dbReference type="AlphaFoldDB" id="J4G0K6"/>
<gene>
    <name evidence="1" type="ORF">FIBRA_00733</name>
</gene>
<dbReference type="InParanoid" id="J4G0K6"/>
<evidence type="ECO:0008006" key="3">
    <source>
        <dbReference type="Google" id="ProtNLM"/>
    </source>
</evidence>
<reference evidence="1 2" key="1">
    <citation type="journal article" date="2012" name="Appl. Environ. Microbiol.">
        <title>Short-read sequencing for genomic analysis of the brown rot fungus Fibroporia radiculosa.</title>
        <authorList>
            <person name="Tang J.D."/>
            <person name="Perkins A.D."/>
            <person name="Sonstegard T.S."/>
            <person name="Schroeder S.G."/>
            <person name="Burgess S.C."/>
            <person name="Diehl S.V."/>
        </authorList>
    </citation>
    <scope>NUCLEOTIDE SEQUENCE [LARGE SCALE GENOMIC DNA]</scope>
    <source>
        <strain evidence="1 2">TFFH 294</strain>
    </source>
</reference>
<sequence>MFWHITLTNGSDLVKIEGLLSSSPDLGSYVRRLSILTSEPSTLLSLRLVDRLDYEWAQLLLKLDRVEDLTIRRLYPDSLSEDVKRDLSKYLSNIKRLYVEDLSWWKHHEMFWFLCAFSKLTAINLVDVQFPLSDMPALSDAPAITPTSAVAIDTLATMQSHDYFLQWLLNGAFHLQLRNLQVRLPSSLRTSRSHELVSSIISSSHSTLRALVLVDPRLTAVADHESYYRDALAGIINLTSLHLKYIYSDENFDSFCSHNILNVISGMTCFLRWLTPNPHLRRLQMSFKPISWRHRFDRSVYDPEMARTDVHHSFKGPWEGMDDALVCLVRQLPHIVIVINFCIDSESFKFEDLVSATLSCLPRLVLGEQCRFGIVCGNEWAEDVIFGGEVRRGSGRFEQWFDFPR</sequence>
<dbReference type="GeneID" id="24093639"/>
<proteinExistence type="predicted"/>
<dbReference type="OrthoDB" id="2788229at2759"/>